<evidence type="ECO:0000313" key="2">
    <source>
        <dbReference type="Proteomes" id="UP000176604"/>
    </source>
</evidence>
<name>A0A1F7UK95_9BACT</name>
<dbReference type="Proteomes" id="UP000176604">
    <property type="component" value="Unassembled WGS sequence"/>
</dbReference>
<dbReference type="STRING" id="1802397.A3J43_02140"/>
<dbReference type="Pfam" id="PF12643">
    <property type="entry name" value="MazG-like"/>
    <property type="match status" value="1"/>
</dbReference>
<sequence>MSEIAELTERLRAFRQMRDWDQFHHPKDIAVSIVLEACELLEHFQWKTNEQAEEYIRLNREEIGDEAADVLIYLIQFCDRAGIDLAAAVQRKIEKNEKNYPADRVKGSAKKYTEY</sequence>
<dbReference type="AlphaFoldDB" id="A0A1F7UK95"/>
<accession>A0A1F7UK95</accession>
<reference evidence="1 2" key="1">
    <citation type="journal article" date="2016" name="Nat. Commun.">
        <title>Thousands of microbial genomes shed light on interconnected biogeochemical processes in an aquifer system.</title>
        <authorList>
            <person name="Anantharaman K."/>
            <person name="Brown C.T."/>
            <person name="Hug L.A."/>
            <person name="Sharon I."/>
            <person name="Castelle C.J."/>
            <person name="Probst A.J."/>
            <person name="Thomas B.C."/>
            <person name="Singh A."/>
            <person name="Wilkins M.J."/>
            <person name="Karaoz U."/>
            <person name="Brodie E.L."/>
            <person name="Williams K.H."/>
            <person name="Hubbard S.S."/>
            <person name="Banfield J.F."/>
        </authorList>
    </citation>
    <scope>NUCLEOTIDE SEQUENCE [LARGE SCALE GENOMIC DNA]</scope>
</reference>
<dbReference type="InterPro" id="IPR052555">
    <property type="entry name" value="dCTP_Pyrophosphatase"/>
</dbReference>
<dbReference type="GO" id="GO:0009143">
    <property type="term" value="P:nucleoside triphosphate catabolic process"/>
    <property type="evidence" value="ECO:0007669"/>
    <property type="project" value="InterPro"/>
</dbReference>
<dbReference type="PANTHER" id="PTHR46523:SF1">
    <property type="entry name" value="DCTP PYROPHOSPHATASE 1"/>
    <property type="match status" value="1"/>
</dbReference>
<dbReference type="CDD" id="cd11537">
    <property type="entry name" value="NTP-PPase_RS21-C6_like"/>
    <property type="match status" value="1"/>
</dbReference>
<keyword evidence="1" id="KW-0378">Hydrolase</keyword>
<gene>
    <name evidence="1" type="ORF">A3J43_02140</name>
</gene>
<dbReference type="PIRSF" id="PIRSF029826">
    <property type="entry name" value="UCP029826_pph"/>
    <property type="match status" value="1"/>
</dbReference>
<evidence type="ECO:0000313" key="1">
    <source>
        <dbReference type="EMBL" id="OGL78713.1"/>
    </source>
</evidence>
<comment type="caution">
    <text evidence="1">The sequence shown here is derived from an EMBL/GenBank/DDBJ whole genome shotgun (WGS) entry which is preliminary data.</text>
</comment>
<dbReference type="GO" id="GO:0047429">
    <property type="term" value="F:nucleoside triphosphate diphosphatase activity"/>
    <property type="evidence" value="ECO:0007669"/>
    <property type="project" value="InterPro"/>
</dbReference>
<dbReference type="Gene3D" id="1.10.287.1080">
    <property type="entry name" value="MazG-like"/>
    <property type="match status" value="1"/>
</dbReference>
<proteinExistence type="predicted"/>
<protein>
    <submittedName>
        <fullName evidence="1">Nucleotide pyrophosphohydrolase</fullName>
    </submittedName>
</protein>
<dbReference type="EMBL" id="MGEF01000025">
    <property type="protein sequence ID" value="OGL78713.1"/>
    <property type="molecule type" value="Genomic_DNA"/>
</dbReference>
<dbReference type="PANTHER" id="PTHR46523">
    <property type="entry name" value="DCTP PYROPHOSPHATASE 1"/>
    <property type="match status" value="1"/>
</dbReference>
<dbReference type="SUPFAM" id="SSF101386">
    <property type="entry name" value="all-alpha NTP pyrophosphatases"/>
    <property type="match status" value="1"/>
</dbReference>
<dbReference type="InterPro" id="IPR025984">
    <property type="entry name" value="DCTPP"/>
</dbReference>
<organism evidence="1 2">
    <name type="scientific">Candidatus Uhrbacteria bacterium RIFCSPHIGHO2_12_FULL_54_23</name>
    <dbReference type="NCBI Taxonomy" id="1802397"/>
    <lineage>
        <taxon>Bacteria</taxon>
        <taxon>Candidatus Uhriibacteriota</taxon>
    </lineage>
</organism>